<dbReference type="EMBL" id="LN899824">
    <property type="protein sequence ID" value="CUV30232.1"/>
    <property type="molecule type" value="Genomic_DNA"/>
</dbReference>
<protein>
    <submittedName>
        <fullName evidence="1">Uncharacterized protein</fullName>
    </submittedName>
</protein>
<evidence type="ECO:0000313" key="1">
    <source>
        <dbReference type="EMBL" id="CUV30232.1"/>
    </source>
</evidence>
<name>A0A0S4V6W2_RALSL</name>
<gene>
    <name evidence="1" type="ORF">RUN1985_v1_620020</name>
</gene>
<dbReference type="AlphaFoldDB" id="A0A0S4V6W2"/>
<sequence length="30" mass="3294">MKEKAGSSRLILGHTLALLTQVAPLDFARR</sequence>
<organism evidence="1">
    <name type="scientific">Ralstonia solanacearum</name>
    <name type="common">Pseudomonas solanacearum</name>
    <dbReference type="NCBI Taxonomy" id="305"/>
    <lineage>
        <taxon>Bacteria</taxon>
        <taxon>Pseudomonadati</taxon>
        <taxon>Pseudomonadota</taxon>
        <taxon>Betaproteobacteria</taxon>
        <taxon>Burkholderiales</taxon>
        <taxon>Burkholderiaceae</taxon>
        <taxon>Ralstonia</taxon>
        <taxon>Ralstonia solanacearum species complex</taxon>
    </lineage>
</organism>
<proteinExistence type="predicted"/>
<reference evidence="1" key="1">
    <citation type="submission" date="2015-10" db="EMBL/GenBank/DDBJ databases">
        <authorList>
            <person name="Gilbert D.G."/>
        </authorList>
    </citation>
    <scope>NUCLEOTIDE SEQUENCE</scope>
    <source>
        <strain evidence="1">Phyl III-seqv23</strain>
    </source>
</reference>
<accession>A0A0S4V6W2</accession>